<name>A0A1U8AVU0_NELNU</name>
<dbReference type="GO" id="GO:0004497">
    <property type="term" value="F:monooxygenase activity"/>
    <property type="evidence" value="ECO:0007669"/>
    <property type="project" value="UniProtKB-KW"/>
</dbReference>
<dbReference type="InterPro" id="IPR001128">
    <property type="entry name" value="Cyt_P450"/>
</dbReference>
<dbReference type="GO" id="GO:0005506">
    <property type="term" value="F:iron ion binding"/>
    <property type="evidence" value="ECO:0007669"/>
    <property type="project" value="InterPro"/>
</dbReference>
<dbReference type="KEGG" id="nnu:104604446"/>
<protein>
    <submittedName>
        <fullName evidence="5">(S)-canadine synthase-like</fullName>
    </submittedName>
</protein>
<reference evidence="5" key="1">
    <citation type="submission" date="2025-08" db="UniProtKB">
        <authorList>
            <consortium name="RefSeq"/>
        </authorList>
    </citation>
    <scope>IDENTIFICATION</scope>
</reference>
<keyword evidence="2" id="KW-0503">Monooxygenase</keyword>
<evidence type="ECO:0000256" key="2">
    <source>
        <dbReference type="RuleBase" id="RU000461"/>
    </source>
</evidence>
<keyword evidence="3" id="KW-1133">Transmembrane helix</keyword>
<dbReference type="GO" id="GO:0016705">
    <property type="term" value="F:oxidoreductase activity, acting on paired donors, with incorporation or reduction of molecular oxygen"/>
    <property type="evidence" value="ECO:0007669"/>
    <property type="project" value="InterPro"/>
</dbReference>
<dbReference type="eggNOG" id="KOG0156">
    <property type="taxonomic scope" value="Eukaryota"/>
</dbReference>
<keyword evidence="1 2" id="KW-0408">Iron</keyword>
<dbReference type="PRINTS" id="PR00385">
    <property type="entry name" value="P450"/>
</dbReference>
<dbReference type="Pfam" id="PF00067">
    <property type="entry name" value="p450"/>
    <property type="match status" value="1"/>
</dbReference>
<evidence type="ECO:0000313" key="5">
    <source>
        <dbReference type="RefSeq" id="XP_010267084.1"/>
    </source>
</evidence>
<keyword evidence="4" id="KW-1185">Reference proteome</keyword>
<dbReference type="RefSeq" id="XP_010267084.1">
    <property type="nucleotide sequence ID" value="XM_010268782.1"/>
</dbReference>
<dbReference type="GO" id="GO:0020037">
    <property type="term" value="F:heme binding"/>
    <property type="evidence" value="ECO:0007669"/>
    <property type="project" value="InterPro"/>
</dbReference>
<organism evidence="4 5">
    <name type="scientific">Nelumbo nucifera</name>
    <name type="common">Sacred lotus</name>
    <dbReference type="NCBI Taxonomy" id="4432"/>
    <lineage>
        <taxon>Eukaryota</taxon>
        <taxon>Viridiplantae</taxon>
        <taxon>Streptophyta</taxon>
        <taxon>Embryophyta</taxon>
        <taxon>Tracheophyta</taxon>
        <taxon>Spermatophyta</taxon>
        <taxon>Magnoliopsida</taxon>
        <taxon>Proteales</taxon>
        <taxon>Nelumbonaceae</taxon>
        <taxon>Nelumbo</taxon>
    </lineage>
</organism>
<keyword evidence="1 2" id="KW-0479">Metal-binding</keyword>
<dbReference type="STRING" id="4432.A0A1U8AVU0"/>
<comment type="cofactor">
    <cofactor evidence="1">
        <name>heme</name>
        <dbReference type="ChEBI" id="CHEBI:30413"/>
    </cofactor>
</comment>
<accession>A0A1U8AVU0</accession>
<dbReference type="PROSITE" id="PS00086">
    <property type="entry name" value="CYTOCHROME_P450"/>
    <property type="match status" value="1"/>
</dbReference>
<feature type="binding site" description="axial binding residue" evidence="1">
    <location>
        <position position="438"/>
    </location>
    <ligand>
        <name>heme</name>
        <dbReference type="ChEBI" id="CHEBI:30413"/>
    </ligand>
    <ligandPart>
        <name>Fe</name>
        <dbReference type="ChEBI" id="CHEBI:18248"/>
    </ligandPart>
</feature>
<dbReference type="InterPro" id="IPR002401">
    <property type="entry name" value="Cyt_P450_E_grp-I"/>
</dbReference>
<gene>
    <name evidence="5" type="primary">LOC104604446</name>
</gene>
<comment type="similarity">
    <text evidence="2">Belongs to the cytochrome P450 family.</text>
</comment>
<dbReference type="InParanoid" id="A0A1U8AVU0"/>
<dbReference type="InterPro" id="IPR017972">
    <property type="entry name" value="Cyt_P450_CS"/>
</dbReference>
<dbReference type="Gene3D" id="1.10.630.10">
    <property type="entry name" value="Cytochrome P450"/>
    <property type="match status" value="1"/>
</dbReference>
<dbReference type="OrthoDB" id="1470350at2759"/>
<dbReference type="InterPro" id="IPR036396">
    <property type="entry name" value="Cyt_P450_sf"/>
</dbReference>
<proteinExistence type="inferred from homology"/>
<dbReference type="PRINTS" id="PR00463">
    <property type="entry name" value="EP450I"/>
</dbReference>
<dbReference type="AlphaFoldDB" id="A0A1U8AVU0"/>
<keyword evidence="3" id="KW-0812">Transmembrane</keyword>
<evidence type="ECO:0000256" key="1">
    <source>
        <dbReference type="PIRSR" id="PIRSR602401-1"/>
    </source>
</evidence>
<feature type="transmembrane region" description="Helical" evidence="3">
    <location>
        <begin position="6"/>
        <end position="23"/>
    </location>
</feature>
<keyword evidence="3" id="KW-0472">Membrane</keyword>
<sequence length="495" mass="55665">MQGNQGLILASVIFVVAIVQMMIRKRRTSPTAMKWPAGPRKLPIIGNMHQLSRADGLFHVALTKLAKVHGSVMTIWLGSWRPTIVVSDDEVAWEVLVNKSSDYAARDHPYIDKIMWAGARTIHTSDASPHWHSLRKGLQSGGLGPLSISGQTHLQEKDIAQMLRDMREEASLNGGLVKPFHHIRRTSVRLLCRLCFGPNFEDAKFSEAIDKAIEDIIRISGVGYLADAFFFGRHFPGLKHTFQEACDLKRRVEDLIRPFLRAVPPPNCYLHFLLSNNIPEDVTIFTILEVFTLGIDSTSSTATWALALLTNEQRVQQKLYQDIKKNIDSTQQIVRVEDVSKLQYLQAAVKETLRLKPVAPLVPHMTATETTLMGTKVAQGTRVVVNLHAIHYNPNVWPEPEKYMPERFMPRQEEVDEIRPGTTKLSYFLPFGGGMRACAGMEVGKLHVGFVIANIVNAFQWSSAVEGQPPDLTEDFKFVLLMKNPLTVRITARHP</sequence>
<dbReference type="OMA" id="PHAWAKE"/>
<dbReference type="PANTHER" id="PTHR24281">
    <property type="entry name" value="STEROID 21-HYDROXYLASE-RELATED"/>
    <property type="match status" value="1"/>
</dbReference>
<dbReference type="Proteomes" id="UP000189703">
    <property type="component" value="Unplaced"/>
</dbReference>
<dbReference type="GeneID" id="104604446"/>
<evidence type="ECO:0000256" key="3">
    <source>
        <dbReference type="SAM" id="Phobius"/>
    </source>
</evidence>
<keyword evidence="2" id="KW-0560">Oxidoreductase</keyword>
<evidence type="ECO:0000313" key="4">
    <source>
        <dbReference type="Proteomes" id="UP000189703"/>
    </source>
</evidence>
<keyword evidence="1 2" id="KW-0349">Heme</keyword>
<dbReference type="SUPFAM" id="SSF48264">
    <property type="entry name" value="Cytochrome P450"/>
    <property type="match status" value="1"/>
</dbReference>